<dbReference type="CDD" id="cd00371">
    <property type="entry name" value="HMA"/>
    <property type="match status" value="1"/>
</dbReference>
<dbReference type="NCBIfam" id="TIGR01494">
    <property type="entry name" value="ATPase_P-type"/>
    <property type="match status" value="1"/>
</dbReference>
<evidence type="ECO:0000256" key="8">
    <source>
        <dbReference type="SAM" id="Phobius"/>
    </source>
</evidence>
<dbReference type="PROSITE" id="PS01047">
    <property type="entry name" value="HMA_1"/>
    <property type="match status" value="1"/>
</dbReference>
<sequence length="1613" mass="178229">MSQTIAFVTGTTGNQGGATARELLNAGVKVHALVRDPSSKSAIELQRLGAQLFPGSFDDISSLKAAVKGATAVFLNVLPVLSDTNLEVVHAKNIIDAATESGTVTSLVYSSVTMTGKHEEFPNWGPDYPMAWYWLSKAQIESMVRESGIKYWTILRPAFLMNNYHQPTASYMFPELGQRRTFLSAYKPETAMTVVDPSDVGKFAAAAITEPLSYNKHEIDLGVESLTPAQIVQELSRVSGVEIGLEFYSEQEAKDAALRNPKIYAELWANEVGYQVDFEELQKYPIRQTKFSEYLEKHRDERSITTSFRRFRVMPPTKRKAANALDPSERKRAQNRISQQCLREKNITYIRNLEETIELLQKVATGSDPQDRYSILLDAHLKLISENRKLEDALLRLRKKLLSFGQAATAAADDEVFDSIFRRRDAENPEAQQSAPRMDLANHETPPALNPSVNNQSFQDIPEQVTHTDIFKDASFLLDLSTASQVQHETLTPSTMQPGDTFLDPAMSSLSPRSLLFVPNQLSITSMSIFGSRLLDACRRHLDNLRDAGNHSDMVEKIIKTAVRFSMRCAGLESYAYGVNGAKYIERVISWRLGIESRNSVPLPFRPTPLQSKNPTHFWGIDLFNWPEIRDQLVLEAETTDFDELIKDLVLHSVIEPANHSVAVNVLDIFENQVLRRRQHQKSSARSYFTDPSWTLFQIGPEVGEWYSSEHDIVEEAIFQELDRQINAVAPSPEDNSVEDSRANDVAKFLGLDDFCEWKLSKEFARKYPKLDCSTGKRLLRIGHSGPGRVLPVNLPKSTIMACCAVGAYIVFRFLNIHEKLCTLYPRQSHVEHSPAQRPKFIKGAQVSILSLDGLTCASCVSDVEEIIGSIPGVLKATVSLGLLRAQVEFYNDVVTEENIIETIRSADYDANPLPSSKSQSWASLLSIIQEPGNSQQHHVNSCQRDFLMATAASVLFFASRTIKALWTTQNNNINLIAYFTVAMSLVSGLQLHVEALRSAWHGRRPNMATLASLGIMLALIQAVTDTVQTEMNGLHRIDPKSLEAIPILSTSVLSGRLLKAILSQRNRVFASPLSNLVPTIARVYSTAAEYSDIPVELLSSGDRVIVSQGEQIPCDGIVESTESALVIETWINGSFEPRLVENGDAVYAGGQVQQGSIVCRATACGRSTRLGQLLTSIVTAEMANSEPQLHRATSWFSSAVILITISILTFYLVFTRGSCWADGLGRASALLLAACPCSLSLSIPTCKLLATVRASKFGVRLVTTYARLRNAASARTILFDKTGTLTHGDLKVTHTNFSKEWYSSQKQDILWRVVQEVEAGNTHPVARALFQESQSRIGEKQEYLPKLVVSEINHELGRGAQAFVTATQPLSESGGVFATWKLAIGSRAYIESLGVSIDLSQIPVEMRNGITTAVVLAVDGKQAAVFVLQDTVRSHAHQVIRQLKDMDLAVGMITGDNAVSATSVAREVGIDSDMVFSNALPEEKSRILACFLQRGPAIYVGDNHNDILCFASASFSICVAGSDMKSDDADCADATLMPSEIPPLSRIPLLILLARRMRRIVMQNTCWAVVYNILSLFRVLGVSETTPPSPVWSSIGMGLSSVVVLWNSSRVN</sequence>
<dbReference type="SUPFAM" id="SSF57959">
    <property type="entry name" value="Leucine zipper domain"/>
    <property type="match status" value="1"/>
</dbReference>
<keyword evidence="6 8" id="KW-1133">Transmembrane helix</keyword>
<dbReference type="SUPFAM" id="SSF56784">
    <property type="entry name" value="HAD-like"/>
    <property type="match status" value="1"/>
</dbReference>
<dbReference type="Gene3D" id="2.70.150.10">
    <property type="entry name" value="Calcium-transporting ATPase, cytoplasmic transduction domain A"/>
    <property type="match status" value="1"/>
</dbReference>
<dbReference type="PROSITE" id="PS50846">
    <property type="entry name" value="HMA_2"/>
    <property type="match status" value="1"/>
</dbReference>
<dbReference type="InterPro" id="IPR021833">
    <property type="entry name" value="DUF3425"/>
</dbReference>
<dbReference type="InterPro" id="IPR023298">
    <property type="entry name" value="ATPase_P-typ_TM_dom_sf"/>
</dbReference>
<dbReference type="InterPro" id="IPR017969">
    <property type="entry name" value="Heavy-metal-associated_CS"/>
</dbReference>
<dbReference type="GO" id="GO:0012505">
    <property type="term" value="C:endomembrane system"/>
    <property type="evidence" value="ECO:0007669"/>
    <property type="project" value="UniProtKB-SubCell"/>
</dbReference>
<dbReference type="SUPFAM" id="SSF81653">
    <property type="entry name" value="Calcium ATPase, transduction domain A"/>
    <property type="match status" value="1"/>
</dbReference>
<dbReference type="InterPro" id="IPR023299">
    <property type="entry name" value="ATPase_P-typ_cyto_dom_N"/>
</dbReference>
<dbReference type="InterPro" id="IPR018303">
    <property type="entry name" value="ATPase_P-typ_P_site"/>
</dbReference>
<feature type="transmembrane region" description="Helical" evidence="8">
    <location>
        <begin position="1196"/>
        <end position="1215"/>
    </location>
</feature>
<dbReference type="InterPro" id="IPR008030">
    <property type="entry name" value="NmrA-like"/>
</dbReference>
<dbReference type="Proteomes" id="UP000760494">
    <property type="component" value="Unassembled WGS sequence"/>
</dbReference>
<dbReference type="InterPro" id="IPR006162">
    <property type="entry name" value="Ppantetheine_attach_site"/>
</dbReference>
<dbReference type="GO" id="GO:0003700">
    <property type="term" value="F:DNA-binding transcription factor activity"/>
    <property type="evidence" value="ECO:0007669"/>
    <property type="project" value="InterPro"/>
</dbReference>
<dbReference type="CDD" id="cd14688">
    <property type="entry name" value="bZIP_YAP"/>
    <property type="match status" value="1"/>
</dbReference>
<dbReference type="GO" id="GO:0016887">
    <property type="term" value="F:ATP hydrolysis activity"/>
    <property type="evidence" value="ECO:0007669"/>
    <property type="project" value="InterPro"/>
</dbReference>
<dbReference type="Gene3D" id="3.40.50.1000">
    <property type="entry name" value="HAD superfamily/HAD-like"/>
    <property type="match status" value="1"/>
</dbReference>
<dbReference type="Gene3D" id="3.30.70.100">
    <property type="match status" value="1"/>
</dbReference>
<evidence type="ECO:0000256" key="2">
    <source>
        <dbReference type="ARBA" id="ARBA00006024"/>
    </source>
</evidence>
<dbReference type="Pfam" id="PF00122">
    <property type="entry name" value="E1-E2_ATPase"/>
    <property type="match status" value="1"/>
</dbReference>
<feature type="transmembrane region" description="Helical" evidence="8">
    <location>
        <begin position="1566"/>
        <end position="1584"/>
    </location>
</feature>
<feature type="domain" description="HMA" evidence="9">
    <location>
        <begin position="846"/>
        <end position="912"/>
    </location>
</feature>
<dbReference type="Pfam" id="PF00403">
    <property type="entry name" value="HMA"/>
    <property type="match status" value="1"/>
</dbReference>
<dbReference type="FunFam" id="3.30.70.100:FF:000001">
    <property type="entry name" value="ATPase copper transporting beta"/>
    <property type="match status" value="1"/>
</dbReference>
<evidence type="ECO:0000256" key="6">
    <source>
        <dbReference type="ARBA" id="ARBA00022989"/>
    </source>
</evidence>
<name>A0A9Q9RDT7_FUSFU</name>
<dbReference type="Gene3D" id="1.20.5.170">
    <property type="match status" value="1"/>
</dbReference>
<dbReference type="GO" id="GO:0005507">
    <property type="term" value="F:copper ion binding"/>
    <property type="evidence" value="ECO:0007669"/>
    <property type="project" value="TreeGrafter"/>
</dbReference>
<dbReference type="Pfam" id="PF05368">
    <property type="entry name" value="NmrA"/>
    <property type="match status" value="1"/>
</dbReference>
<dbReference type="SUPFAM" id="SSF51735">
    <property type="entry name" value="NAD(P)-binding Rossmann-fold domains"/>
    <property type="match status" value="1"/>
</dbReference>
<dbReference type="InterPro" id="IPR023214">
    <property type="entry name" value="HAD_sf"/>
</dbReference>
<dbReference type="GO" id="GO:0005524">
    <property type="term" value="F:ATP binding"/>
    <property type="evidence" value="ECO:0007669"/>
    <property type="project" value="InterPro"/>
</dbReference>
<dbReference type="PROSITE" id="PS00154">
    <property type="entry name" value="ATPASE_E1_E2"/>
    <property type="match status" value="1"/>
</dbReference>
<feature type="transmembrane region" description="Helical" evidence="8">
    <location>
        <begin position="1590"/>
        <end position="1607"/>
    </location>
</feature>
<dbReference type="SUPFAM" id="SSF81665">
    <property type="entry name" value="Calcium ATPase, transmembrane domain M"/>
    <property type="match status" value="1"/>
</dbReference>
<comment type="subcellular location">
    <subcellularLocation>
        <location evidence="1">Endomembrane system</location>
        <topology evidence="1">Multi-pass membrane protein</topology>
    </subcellularLocation>
</comment>
<keyword evidence="5" id="KW-1278">Translocase</keyword>
<proteinExistence type="inferred from homology"/>
<dbReference type="InterPro" id="IPR036163">
    <property type="entry name" value="HMA_dom_sf"/>
</dbReference>
<evidence type="ECO:0000256" key="5">
    <source>
        <dbReference type="ARBA" id="ARBA00022967"/>
    </source>
</evidence>
<dbReference type="CDD" id="cd05251">
    <property type="entry name" value="NmrA_like_SDR_a"/>
    <property type="match status" value="1"/>
</dbReference>
<evidence type="ECO:0000313" key="11">
    <source>
        <dbReference type="Proteomes" id="UP000760494"/>
    </source>
</evidence>
<gene>
    <name evidence="10" type="ORF">C2S_3775</name>
</gene>
<dbReference type="InterPro" id="IPR036291">
    <property type="entry name" value="NAD(P)-bd_dom_sf"/>
</dbReference>
<dbReference type="Pfam" id="PF11905">
    <property type="entry name" value="DUF3425"/>
    <property type="match status" value="1"/>
</dbReference>
<dbReference type="GO" id="GO:0043682">
    <property type="term" value="F:P-type divalent copper transporter activity"/>
    <property type="evidence" value="ECO:0007669"/>
    <property type="project" value="TreeGrafter"/>
</dbReference>
<protein>
    <recommendedName>
        <fullName evidence="9">HMA domain-containing protein</fullName>
    </recommendedName>
</protein>
<comment type="similarity">
    <text evidence="2">Belongs to the cation transport ATPase (P-type) (TC 3.A.3) family. Type IB subfamily.</text>
</comment>
<dbReference type="PANTHER" id="PTHR43520">
    <property type="entry name" value="ATP7, ISOFORM B"/>
    <property type="match status" value="1"/>
</dbReference>
<dbReference type="InterPro" id="IPR001757">
    <property type="entry name" value="P_typ_ATPase"/>
</dbReference>
<dbReference type="InterPro" id="IPR059000">
    <property type="entry name" value="ATPase_P-type_domA"/>
</dbReference>
<dbReference type="Pfam" id="PF00702">
    <property type="entry name" value="Hydrolase"/>
    <property type="match status" value="1"/>
</dbReference>
<evidence type="ECO:0000256" key="3">
    <source>
        <dbReference type="ARBA" id="ARBA00022692"/>
    </source>
</evidence>
<dbReference type="GO" id="GO:0055070">
    <property type="term" value="P:copper ion homeostasis"/>
    <property type="evidence" value="ECO:0007669"/>
    <property type="project" value="TreeGrafter"/>
</dbReference>
<dbReference type="GO" id="GO:0016020">
    <property type="term" value="C:membrane"/>
    <property type="evidence" value="ECO:0007669"/>
    <property type="project" value="InterPro"/>
</dbReference>
<organism evidence="10 11">
    <name type="scientific">Fusarium fujikuroi</name>
    <name type="common">Bakanae and foot rot disease fungus</name>
    <name type="synonym">Gibberella fujikuroi</name>
    <dbReference type="NCBI Taxonomy" id="5127"/>
    <lineage>
        <taxon>Eukaryota</taxon>
        <taxon>Fungi</taxon>
        <taxon>Dikarya</taxon>
        <taxon>Ascomycota</taxon>
        <taxon>Pezizomycotina</taxon>
        <taxon>Sordariomycetes</taxon>
        <taxon>Hypocreomycetidae</taxon>
        <taxon>Hypocreales</taxon>
        <taxon>Nectriaceae</taxon>
        <taxon>Fusarium</taxon>
        <taxon>Fusarium fujikuroi species complex</taxon>
    </lineage>
</organism>
<keyword evidence="4" id="KW-0479">Metal-binding</keyword>
<dbReference type="InterPro" id="IPR006121">
    <property type="entry name" value="HMA_dom"/>
</dbReference>
<dbReference type="InterPro" id="IPR046347">
    <property type="entry name" value="bZIP_sf"/>
</dbReference>
<accession>A0A9Q9RDT7</accession>
<dbReference type="InterPro" id="IPR008250">
    <property type="entry name" value="ATPase_P-typ_transduc_dom_A_sf"/>
</dbReference>
<keyword evidence="3 8" id="KW-0812">Transmembrane</keyword>
<keyword evidence="7 8" id="KW-0472">Membrane</keyword>
<reference evidence="10" key="1">
    <citation type="submission" date="2019-05" db="EMBL/GenBank/DDBJ databases">
        <authorList>
            <person name="Piombo E."/>
        </authorList>
    </citation>
    <scope>NUCLEOTIDE SEQUENCE</scope>
    <source>
        <strain evidence="10">C2S</strain>
    </source>
</reference>
<evidence type="ECO:0000256" key="7">
    <source>
        <dbReference type="ARBA" id="ARBA00023136"/>
    </source>
</evidence>
<dbReference type="Gene3D" id="3.40.1110.10">
    <property type="entry name" value="Calcium-transporting ATPase, cytoplasmic domain N"/>
    <property type="match status" value="1"/>
</dbReference>
<dbReference type="Gene3D" id="3.40.50.720">
    <property type="entry name" value="NAD(P)-binding Rossmann-like Domain"/>
    <property type="match status" value="1"/>
</dbReference>
<evidence type="ECO:0000313" key="10">
    <source>
        <dbReference type="EMBL" id="VTT58896.1"/>
    </source>
</evidence>
<evidence type="ECO:0000259" key="9">
    <source>
        <dbReference type="PROSITE" id="PS50846"/>
    </source>
</evidence>
<comment type="caution">
    <text evidence="10">The sequence shown here is derived from an EMBL/GenBank/DDBJ whole genome shotgun (WGS) entry which is preliminary data.</text>
</comment>
<dbReference type="EMBL" id="CABFJX010000024">
    <property type="protein sequence ID" value="VTT58896.1"/>
    <property type="molecule type" value="Genomic_DNA"/>
</dbReference>
<evidence type="ECO:0000256" key="4">
    <source>
        <dbReference type="ARBA" id="ARBA00022723"/>
    </source>
</evidence>
<evidence type="ECO:0000256" key="1">
    <source>
        <dbReference type="ARBA" id="ARBA00004127"/>
    </source>
</evidence>
<dbReference type="SUPFAM" id="SSF55008">
    <property type="entry name" value="HMA, heavy metal-associated domain"/>
    <property type="match status" value="1"/>
</dbReference>
<dbReference type="PROSITE" id="PS00012">
    <property type="entry name" value="PHOSPHOPANTETHEINE"/>
    <property type="match status" value="1"/>
</dbReference>
<dbReference type="PANTHER" id="PTHR43520:SF8">
    <property type="entry name" value="P-TYPE CU(+) TRANSPORTER"/>
    <property type="match status" value="1"/>
</dbReference>
<dbReference type="InterPro" id="IPR036412">
    <property type="entry name" value="HAD-like_sf"/>
</dbReference>